<accession>A0A3P7M896</accession>
<name>A0A3P7M896_CYLGO</name>
<gene>
    <name evidence="1" type="ORF">CGOC_LOCUS8615</name>
</gene>
<protein>
    <submittedName>
        <fullName evidence="1">Uncharacterized protein</fullName>
    </submittedName>
</protein>
<organism evidence="1 2">
    <name type="scientific">Cylicostephanus goldi</name>
    <name type="common">Nematode worm</name>
    <dbReference type="NCBI Taxonomy" id="71465"/>
    <lineage>
        <taxon>Eukaryota</taxon>
        <taxon>Metazoa</taxon>
        <taxon>Ecdysozoa</taxon>
        <taxon>Nematoda</taxon>
        <taxon>Chromadorea</taxon>
        <taxon>Rhabditida</taxon>
        <taxon>Rhabditina</taxon>
        <taxon>Rhabditomorpha</taxon>
        <taxon>Strongyloidea</taxon>
        <taxon>Strongylidae</taxon>
        <taxon>Cylicostephanus</taxon>
    </lineage>
</organism>
<proteinExistence type="predicted"/>
<sequence length="194" mass="21798">ETDFCERNEDEGNDSIEVYDESQGIDDDSGDCEIVNDEEIMETSGYRYFVPSDKVTKTLDMLADAECHSNFDALIRLVVPSTRDATRAAVLAFFALSTTLLFLTNPNQPEMDVDRSNEVFAPGLQSREDFGRADTPLMRRRRYNFTEKFLCKGWQVPALSTTPPSWLKMDPIGLPPLFPPTNANLTPAVEVKSC</sequence>
<dbReference type="OrthoDB" id="5832344at2759"/>
<dbReference type="Proteomes" id="UP000271889">
    <property type="component" value="Unassembled WGS sequence"/>
</dbReference>
<reference evidence="1 2" key="1">
    <citation type="submission" date="2018-11" db="EMBL/GenBank/DDBJ databases">
        <authorList>
            <consortium name="Pathogen Informatics"/>
        </authorList>
    </citation>
    <scope>NUCLEOTIDE SEQUENCE [LARGE SCALE GENOMIC DNA]</scope>
</reference>
<dbReference type="AlphaFoldDB" id="A0A3P7M896"/>
<feature type="non-terminal residue" evidence="1">
    <location>
        <position position="1"/>
    </location>
</feature>
<evidence type="ECO:0000313" key="1">
    <source>
        <dbReference type="EMBL" id="VDN19623.1"/>
    </source>
</evidence>
<evidence type="ECO:0000313" key="2">
    <source>
        <dbReference type="Proteomes" id="UP000271889"/>
    </source>
</evidence>
<dbReference type="EMBL" id="UYRV01104511">
    <property type="protein sequence ID" value="VDN19623.1"/>
    <property type="molecule type" value="Genomic_DNA"/>
</dbReference>
<keyword evidence="2" id="KW-1185">Reference proteome</keyword>